<evidence type="ECO:0000259" key="8">
    <source>
        <dbReference type="Pfam" id="PF03918"/>
    </source>
</evidence>
<comment type="similarity">
    <text evidence="1">Belongs to the CcmH/CycL/Ccl2/NrfF family.</text>
</comment>
<dbReference type="GO" id="GO:0016829">
    <property type="term" value="F:lyase activity"/>
    <property type="evidence" value="ECO:0007669"/>
    <property type="project" value="UniProtKB-KW"/>
</dbReference>
<keyword evidence="7" id="KW-0812">Transmembrane</keyword>
<dbReference type="Gene3D" id="1.10.8.640">
    <property type="entry name" value="Cytochrome C biogenesis protein"/>
    <property type="match status" value="1"/>
</dbReference>
<dbReference type="AlphaFoldDB" id="A0A3B1BIN2"/>
<reference evidence="9" key="1">
    <citation type="submission" date="2018-06" db="EMBL/GenBank/DDBJ databases">
        <authorList>
            <person name="Zhirakovskaya E."/>
        </authorList>
    </citation>
    <scope>NUCLEOTIDE SEQUENCE</scope>
</reference>
<protein>
    <submittedName>
        <fullName evidence="9">Cytochrome c heme lyase subunit CcmL</fullName>
    </submittedName>
</protein>
<evidence type="ECO:0000256" key="2">
    <source>
        <dbReference type="ARBA" id="ARBA00022617"/>
    </source>
</evidence>
<dbReference type="InterPro" id="IPR051263">
    <property type="entry name" value="C-type_cytochrome_biogenesis"/>
</dbReference>
<dbReference type="GO" id="GO:0005886">
    <property type="term" value="C:plasma membrane"/>
    <property type="evidence" value="ECO:0007669"/>
    <property type="project" value="TreeGrafter"/>
</dbReference>
<dbReference type="InterPro" id="IPR038297">
    <property type="entry name" value="CcmH/CycL/NrfF/Ccl2_sf"/>
</dbReference>
<dbReference type="EMBL" id="UOFW01000152">
    <property type="protein sequence ID" value="VAX06075.1"/>
    <property type="molecule type" value="Genomic_DNA"/>
</dbReference>
<keyword evidence="7" id="KW-1133">Transmembrane helix</keyword>
<evidence type="ECO:0000256" key="1">
    <source>
        <dbReference type="ARBA" id="ARBA00010342"/>
    </source>
</evidence>
<feature type="transmembrane region" description="Helical" evidence="7">
    <location>
        <begin position="104"/>
        <end position="122"/>
    </location>
</feature>
<dbReference type="GO" id="GO:0046872">
    <property type="term" value="F:metal ion binding"/>
    <property type="evidence" value="ECO:0007669"/>
    <property type="project" value="UniProtKB-KW"/>
</dbReference>
<keyword evidence="4" id="KW-0732">Signal</keyword>
<gene>
    <name evidence="9" type="ORF">MNBD_ALPHA03-1811</name>
</gene>
<name>A0A3B1BIN2_9ZZZZ</name>
<evidence type="ECO:0000256" key="5">
    <source>
        <dbReference type="ARBA" id="ARBA00022748"/>
    </source>
</evidence>
<evidence type="ECO:0000256" key="4">
    <source>
        <dbReference type="ARBA" id="ARBA00022729"/>
    </source>
</evidence>
<accession>A0A3B1BIN2</accession>
<evidence type="ECO:0000256" key="3">
    <source>
        <dbReference type="ARBA" id="ARBA00022723"/>
    </source>
</evidence>
<dbReference type="PANTHER" id="PTHR47870">
    <property type="entry name" value="CYTOCHROME C-TYPE BIOGENESIS PROTEIN CCMH"/>
    <property type="match status" value="1"/>
</dbReference>
<evidence type="ECO:0000256" key="7">
    <source>
        <dbReference type="SAM" id="Phobius"/>
    </source>
</evidence>
<sequence length="154" mass="17444">MRFLLIPALFMMFILNAGAIGVDKNRLQDPAQEARAQHIMKQLRCLVCQNQSIVESDAELAQDLRAIVREQIIAGETDAEIFKFMTVRYGDWVLLKPPFNSATAILWLGPIALLLIGGVLVFRTTRQKPEQDVTRPLTAAEEKHLKKIMKDNNE</sequence>
<keyword evidence="6" id="KW-0408">Iron</keyword>
<evidence type="ECO:0000256" key="6">
    <source>
        <dbReference type="ARBA" id="ARBA00023004"/>
    </source>
</evidence>
<keyword evidence="7" id="KW-0472">Membrane</keyword>
<feature type="domain" description="CcmH/CycL/Ccl2/NrfF N-terminal" evidence="8">
    <location>
        <begin position="10"/>
        <end position="149"/>
    </location>
</feature>
<keyword evidence="3" id="KW-0479">Metal-binding</keyword>
<dbReference type="FunFam" id="1.10.8.640:FF:000001">
    <property type="entry name" value="Cytochrome c-type biogenesis protein"/>
    <property type="match status" value="1"/>
</dbReference>
<dbReference type="CDD" id="cd16378">
    <property type="entry name" value="CcmH_N"/>
    <property type="match status" value="1"/>
</dbReference>
<keyword evidence="5" id="KW-0201">Cytochrome c-type biogenesis</keyword>
<keyword evidence="2" id="KW-0349">Heme</keyword>
<organism evidence="9">
    <name type="scientific">hydrothermal vent metagenome</name>
    <dbReference type="NCBI Taxonomy" id="652676"/>
    <lineage>
        <taxon>unclassified sequences</taxon>
        <taxon>metagenomes</taxon>
        <taxon>ecological metagenomes</taxon>
    </lineage>
</organism>
<evidence type="ECO:0000313" key="9">
    <source>
        <dbReference type="EMBL" id="VAX06075.1"/>
    </source>
</evidence>
<keyword evidence="9" id="KW-0456">Lyase</keyword>
<dbReference type="GO" id="GO:0017004">
    <property type="term" value="P:cytochrome complex assembly"/>
    <property type="evidence" value="ECO:0007669"/>
    <property type="project" value="UniProtKB-KW"/>
</dbReference>
<dbReference type="Pfam" id="PF03918">
    <property type="entry name" value="CcmH"/>
    <property type="match status" value="1"/>
</dbReference>
<dbReference type="PANTHER" id="PTHR47870:SF1">
    <property type="entry name" value="CYTOCHROME C-TYPE BIOGENESIS PROTEIN CCMH"/>
    <property type="match status" value="1"/>
</dbReference>
<proteinExistence type="inferred from homology"/>
<dbReference type="InterPro" id="IPR005616">
    <property type="entry name" value="CcmH/CycL/Ccl2/NrfF_N"/>
</dbReference>